<dbReference type="OrthoDB" id="2418782at2759"/>
<feature type="chain" id="PRO_5008276090" evidence="1">
    <location>
        <begin position="21"/>
        <end position="107"/>
    </location>
</feature>
<name>A0A197JMB6_9FUNG</name>
<sequence length="107" mass="11665">MTRTLPLIAIFAMLATLCLSTTSAIPVVKRDATSTAKCVQGKWKDVRDILSAASPDDKKKAPALFKDGGEPITTAPSVEEIEDGLEKLEKYDSDKFDMFLTIIQCKA</sequence>
<keyword evidence="1" id="KW-0732">Signal</keyword>
<dbReference type="AlphaFoldDB" id="A0A197JMB6"/>
<gene>
    <name evidence="2" type="ORF">K457DRAFT_128571</name>
</gene>
<organism evidence="2 3">
    <name type="scientific">Linnemannia elongata AG-77</name>
    <dbReference type="NCBI Taxonomy" id="1314771"/>
    <lineage>
        <taxon>Eukaryota</taxon>
        <taxon>Fungi</taxon>
        <taxon>Fungi incertae sedis</taxon>
        <taxon>Mucoromycota</taxon>
        <taxon>Mortierellomycotina</taxon>
        <taxon>Mortierellomycetes</taxon>
        <taxon>Mortierellales</taxon>
        <taxon>Mortierellaceae</taxon>
        <taxon>Linnemannia</taxon>
    </lineage>
</organism>
<feature type="signal peptide" evidence="1">
    <location>
        <begin position="1"/>
        <end position="20"/>
    </location>
</feature>
<dbReference type="EMBL" id="KV442070">
    <property type="protein sequence ID" value="OAQ26108.1"/>
    <property type="molecule type" value="Genomic_DNA"/>
</dbReference>
<proteinExistence type="predicted"/>
<evidence type="ECO:0000256" key="1">
    <source>
        <dbReference type="SAM" id="SignalP"/>
    </source>
</evidence>
<accession>A0A197JMB6</accession>
<evidence type="ECO:0000313" key="2">
    <source>
        <dbReference type="EMBL" id="OAQ26108.1"/>
    </source>
</evidence>
<protein>
    <submittedName>
        <fullName evidence="2">Uncharacterized protein</fullName>
    </submittedName>
</protein>
<dbReference type="Proteomes" id="UP000078512">
    <property type="component" value="Unassembled WGS sequence"/>
</dbReference>
<reference evidence="2 3" key="1">
    <citation type="submission" date="2016-05" db="EMBL/GenBank/DDBJ databases">
        <title>Genome sequencing reveals origins of a unique bacterial endosymbiosis in the earliest lineages of terrestrial Fungi.</title>
        <authorList>
            <consortium name="DOE Joint Genome Institute"/>
            <person name="Uehling J."/>
            <person name="Gryganskyi A."/>
            <person name="Hameed K."/>
            <person name="Tschaplinski T."/>
            <person name="Misztal P."/>
            <person name="Wu S."/>
            <person name="Desiro A."/>
            <person name="Vande Pol N."/>
            <person name="Du Z.-Y."/>
            <person name="Zienkiewicz A."/>
            <person name="Zienkiewicz K."/>
            <person name="Morin E."/>
            <person name="Tisserant E."/>
            <person name="Splivallo R."/>
            <person name="Hainaut M."/>
            <person name="Henrissat B."/>
            <person name="Ohm R."/>
            <person name="Kuo A."/>
            <person name="Yan J."/>
            <person name="Lipzen A."/>
            <person name="Nolan M."/>
            <person name="Labutti K."/>
            <person name="Barry K."/>
            <person name="Goldstein A."/>
            <person name="Labbe J."/>
            <person name="Schadt C."/>
            <person name="Tuskan G."/>
            <person name="Grigoriev I."/>
            <person name="Martin F."/>
            <person name="Vilgalys R."/>
            <person name="Bonito G."/>
        </authorList>
    </citation>
    <scope>NUCLEOTIDE SEQUENCE [LARGE SCALE GENOMIC DNA]</scope>
    <source>
        <strain evidence="2 3">AG-77</strain>
    </source>
</reference>
<evidence type="ECO:0000313" key="3">
    <source>
        <dbReference type="Proteomes" id="UP000078512"/>
    </source>
</evidence>
<keyword evidence="3" id="KW-1185">Reference proteome</keyword>